<comment type="caution">
    <text evidence="1">The sequence shown here is derived from an EMBL/GenBank/DDBJ whole genome shotgun (WGS) entry which is preliminary data.</text>
</comment>
<evidence type="ECO:0000313" key="2">
    <source>
        <dbReference type="Proteomes" id="UP000267535"/>
    </source>
</evidence>
<dbReference type="Gene3D" id="3.40.50.11350">
    <property type="match status" value="1"/>
</dbReference>
<keyword evidence="2" id="KW-1185">Reference proteome</keyword>
<dbReference type="Gene3D" id="3.40.50.11340">
    <property type="match status" value="1"/>
</dbReference>
<protein>
    <submittedName>
        <fullName evidence="1">Uncharacterized protein</fullName>
    </submittedName>
</protein>
<sequence length="437" mass="50428">MKELFNIFKKKNDTKRLYMLNEKDIDLIRDSGLFFERRGSIFQAMKLMSLVKELRPEGRLITRKCKELEDRSKNYGSFTCAEEQFNYRNYFLCSDKPSHERYIVSADVGSIYSGLGAMIQALGPVWKYAKQTGRTLVIDWRNSPYLRNYPDMNLFSRLFEIQTNSISGVKIIADDTVRTTVFPNTLLMSRIEQKHESGALISSYGRGIDNADTIQILMEAYNIRSGIFLPLLFSQLEVANRYSPLSNHNDPFCSYGELKRFYSELKLRPEIQRQVDQYSEKFFKECPVIGLHIRHGNGEEKVRDHFSSRTINDFNSFIDNLVLKIKKIAKQQEYSCYKVFIATDSDQVVNAVKEYIPELLTREIWRQETDQGVDFDGAFGSPEEGINVAANALIDMYLLANSDVAILTRSTCFAYQVPYVQSKPGARFISPDEFATF</sequence>
<accession>A0A3P1STK3</accession>
<dbReference type="GO" id="GO:0016758">
    <property type="term" value="F:hexosyltransferase activity"/>
    <property type="evidence" value="ECO:0007669"/>
    <property type="project" value="InterPro"/>
</dbReference>
<name>A0A3P1STK3_9GAMM</name>
<gene>
    <name evidence="1" type="ORF">EHS89_05470</name>
</gene>
<proteinExistence type="predicted"/>
<dbReference type="Proteomes" id="UP000267535">
    <property type="component" value="Unassembled WGS sequence"/>
</dbReference>
<reference evidence="1 2" key="1">
    <citation type="submission" date="2018-11" db="EMBL/GenBank/DDBJ databases">
        <title>The draft genome sequence of Amphritea balenae JAMM 1525T.</title>
        <authorList>
            <person name="Fang Z."/>
            <person name="Zhang Y."/>
            <person name="Han X."/>
        </authorList>
    </citation>
    <scope>NUCLEOTIDE SEQUENCE [LARGE SCALE GENOMIC DNA]</scope>
    <source>
        <strain evidence="1 2">JAMM 1525</strain>
    </source>
</reference>
<dbReference type="OrthoDB" id="3760425at2"/>
<dbReference type="InterPro" id="IPR008716">
    <property type="entry name" value="NodZ"/>
</dbReference>
<dbReference type="EMBL" id="RQXV01000002">
    <property type="protein sequence ID" value="RRD00539.1"/>
    <property type="molecule type" value="Genomic_DNA"/>
</dbReference>
<organism evidence="1 2">
    <name type="scientific">Amphritea balenae</name>
    <dbReference type="NCBI Taxonomy" id="452629"/>
    <lineage>
        <taxon>Bacteria</taxon>
        <taxon>Pseudomonadati</taxon>
        <taxon>Pseudomonadota</taxon>
        <taxon>Gammaproteobacteria</taxon>
        <taxon>Oceanospirillales</taxon>
        <taxon>Oceanospirillaceae</taxon>
        <taxon>Amphritea</taxon>
    </lineage>
</organism>
<dbReference type="GO" id="GO:0009312">
    <property type="term" value="P:oligosaccharide biosynthetic process"/>
    <property type="evidence" value="ECO:0007669"/>
    <property type="project" value="InterPro"/>
</dbReference>
<dbReference type="Pfam" id="PF05830">
    <property type="entry name" value="NodZ"/>
    <property type="match status" value="2"/>
</dbReference>
<dbReference type="RefSeq" id="WP_124925120.1">
    <property type="nucleotide sequence ID" value="NZ_BMOH01000003.1"/>
</dbReference>
<dbReference type="AlphaFoldDB" id="A0A3P1STK3"/>
<evidence type="ECO:0000313" key="1">
    <source>
        <dbReference type="EMBL" id="RRD00539.1"/>
    </source>
</evidence>